<accession>A0A7M4CER7</accession>
<evidence type="ECO:0000313" key="1">
    <source>
        <dbReference type="EMBL" id="QOI90175.1"/>
    </source>
</evidence>
<gene>
    <name evidence="1" type="ORF">HWQ62_00038</name>
</gene>
<protein>
    <submittedName>
        <fullName evidence="1">Uncharacterized protein</fullName>
    </submittedName>
</protein>
<organism evidence="1 2">
    <name type="scientific">Pyramimonas orientalis virus 01B</name>
    <dbReference type="NCBI Taxonomy" id="3134525"/>
    <lineage>
        <taxon>Viruses</taxon>
        <taxon>Varidnaviria</taxon>
        <taxon>Bamfordvirae</taxon>
        <taxon>Nucleocytoviricota</taxon>
        <taxon>Megaviricetes</taxon>
        <taxon>Imitervirales</taxon>
        <taxon>Allomimiviridae</taxon>
        <taxon>Heliosvirus</taxon>
        <taxon>Heliosvirus raunefjordenense</taxon>
    </lineage>
</organism>
<dbReference type="Proteomes" id="UP001162120">
    <property type="component" value="Segment"/>
</dbReference>
<name>A0A7M4CER7_9VIRU</name>
<keyword evidence="2" id="KW-1185">Reference proteome</keyword>
<evidence type="ECO:0000313" key="2">
    <source>
        <dbReference type="Proteomes" id="UP001162120"/>
    </source>
</evidence>
<reference evidence="1" key="1">
    <citation type="submission" date="2020-06" db="EMBL/GenBank/DDBJ databases">
        <title>Lateral gene transfer of anion-conducting channel rhodopsins between green algae and giant viruses.</title>
        <authorList>
            <person name="Rozenberg A."/>
            <person name="Oppermann J."/>
            <person name="Wietek J."/>
            <person name="Fernandez Lahore R.G."/>
            <person name="Sandaa R.-A."/>
            <person name="Bratbak G."/>
            <person name="Hegemann P."/>
            <person name="Beja O."/>
        </authorList>
    </citation>
    <scope>NUCLEOTIDE SEQUENCE</scope>
    <source>
        <strain evidence="1">01B</strain>
    </source>
</reference>
<sequence length="227" mass="26381">MDSIKRIATVTAHRYQTIHCNHFEQGNPYDVYDSKNEKNTFVRIPKVSQNPLREEIYKTLFEKLVFIYENGNMMDIQQYKNKFFNSVSDEMYKSVSKRHNVLKKDMYAFINETEYIVPKNKDVLVLLSNILQNNIFVVVGNQFHKISDKFERTIVVTSKTTTIFGSVTAAEMTIVGDGLYESVDLDGMKVVEIKEYAKRYNLQLDETVKKKVDMIGKLKELMKGPSC</sequence>
<proteinExistence type="predicted"/>
<dbReference type="EMBL" id="MT663534">
    <property type="protein sequence ID" value="QOI90175.1"/>
    <property type="molecule type" value="Genomic_DNA"/>
</dbReference>